<feature type="transmembrane region" description="Helical" evidence="5">
    <location>
        <begin position="37"/>
        <end position="57"/>
    </location>
</feature>
<comment type="subcellular location">
    <subcellularLocation>
        <location evidence="1">Membrane</location>
        <topology evidence="1">Multi-pass membrane protein</topology>
    </subcellularLocation>
</comment>
<keyword evidence="3 5" id="KW-1133">Transmembrane helix</keyword>
<feature type="transmembrane region" description="Helical" evidence="5">
    <location>
        <begin position="120"/>
        <end position="138"/>
    </location>
</feature>
<proteinExistence type="predicted"/>
<dbReference type="GO" id="GO:0016020">
    <property type="term" value="C:membrane"/>
    <property type="evidence" value="ECO:0007669"/>
    <property type="project" value="UniProtKB-SubCell"/>
</dbReference>
<dbReference type="EMBL" id="WERV01000005">
    <property type="protein sequence ID" value="MDV7715450.1"/>
    <property type="molecule type" value="Genomic_DNA"/>
</dbReference>
<comment type="caution">
    <text evidence="7">The sequence shown here is derived from an EMBL/GenBank/DDBJ whole genome shotgun (WGS) entry which is preliminary data.</text>
</comment>
<dbReference type="RefSeq" id="WP_071437385.1">
    <property type="nucleotide sequence ID" value="NZ_MLOL01000094.1"/>
</dbReference>
<feature type="transmembrane region" description="Helical" evidence="5">
    <location>
        <begin position="12"/>
        <end position="31"/>
    </location>
</feature>
<evidence type="ECO:0000256" key="4">
    <source>
        <dbReference type="ARBA" id="ARBA00023136"/>
    </source>
</evidence>
<dbReference type="InterPro" id="IPR027469">
    <property type="entry name" value="Cation_efflux_TMD_sf"/>
</dbReference>
<dbReference type="InterPro" id="IPR058533">
    <property type="entry name" value="Cation_efflux_TM"/>
</dbReference>
<gene>
    <name evidence="7" type="ORF">GA838_06790</name>
</gene>
<dbReference type="AlphaFoldDB" id="A0AAJ2P2P3"/>
<evidence type="ECO:0000313" key="7">
    <source>
        <dbReference type="EMBL" id="MDV7715450.1"/>
    </source>
</evidence>
<protein>
    <submittedName>
        <fullName evidence="7">Cation transporter</fullName>
    </submittedName>
</protein>
<evidence type="ECO:0000256" key="1">
    <source>
        <dbReference type="ARBA" id="ARBA00004141"/>
    </source>
</evidence>
<dbReference type="SUPFAM" id="SSF161111">
    <property type="entry name" value="Cation efflux protein transmembrane domain-like"/>
    <property type="match status" value="1"/>
</dbReference>
<feature type="transmembrane region" description="Helical" evidence="5">
    <location>
        <begin position="159"/>
        <end position="178"/>
    </location>
</feature>
<evidence type="ECO:0000256" key="5">
    <source>
        <dbReference type="SAM" id="Phobius"/>
    </source>
</evidence>
<dbReference type="Proteomes" id="UP001281024">
    <property type="component" value="Unassembled WGS sequence"/>
</dbReference>
<evidence type="ECO:0000259" key="6">
    <source>
        <dbReference type="Pfam" id="PF01545"/>
    </source>
</evidence>
<dbReference type="Pfam" id="PF01545">
    <property type="entry name" value="Cation_efflux"/>
    <property type="match status" value="1"/>
</dbReference>
<organism evidence="7 8">
    <name type="scientific">Oenococcus oeni</name>
    <name type="common">Leuconostoc oenos</name>
    <dbReference type="NCBI Taxonomy" id="1247"/>
    <lineage>
        <taxon>Bacteria</taxon>
        <taxon>Bacillati</taxon>
        <taxon>Bacillota</taxon>
        <taxon>Bacilli</taxon>
        <taxon>Lactobacillales</taxon>
        <taxon>Lactobacillaceae</taxon>
        <taxon>Oenococcus</taxon>
    </lineage>
</organism>
<feature type="transmembrane region" description="Helical" evidence="5">
    <location>
        <begin position="184"/>
        <end position="204"/>
    </location>
</feature>
<evidence type="ECO:0000256" key="2">
    <source>
        <dbReference type="ARBA" id="ARBA00022692"/>
    </source>
</evidence>
<dbReference type="GO" id="GO:0008324">
    <property type="term" value="F:monoatomic cation transmembrane transporter activity"/>
    <property type="evidence" value="ECO:0007669"/>
    <property type="project" value="InterPro"/>
</dbReference>
<feature type="domain" description="Cation efflux protein transmembrane" evidence="6">
    <location>
        <begin position="14"/>
        <end position="218"/>
    </location>
</feature>
<evidence type="ECO:0000256" key="3">
    <source>
        <dbReference type="ARBA" id="ARBA00022989"/>
    </source>
</evidence>
<keyword evidence="2 5" id="KW-0812">Transmembrane</keyword>
<feature type="transmembrane region" description="Helical" evidence="5">
    <location>
        <begin position="78"/>
        <end position="100"/>
    </location>
</feature>
<accession>A0AAJ2P2P3</accession>
<reference evidence="7" key="1">
    <citation type="submission" date="2019-10" db="EMBL/GenBank/DDBJ databases">
        <title>Malate fermentation in French cider.</title>
        <authorList>
            <person name="Cousin F.J."/>
            <person name="Medina Fernandez S."/>
            <person name="Misery B."/>
            <person name="Laplace J.-M."/>
            <person name="Cretenet M."/>
        </authorList>
    </citation>
    <scope>NUCLEOTIDE SEQUENCE</scope>
    <source>
        <strain evidence="7">UCMA15129</strain>
    </source>
</reference>
<dbReference type="Gene3D" id="1.20.1510.10">
    <property type="entry name" value="Cation efflux protein transmembrane domain"/>
    <property type="match status" value="1"/>
</dbReference>
<keyword evidence="4 5" id="KW-0472">Membrane</keyword>
<sequence>MNSKKVEQKALIGGIFVNFLMCCAGVLVYNATQIEALFVDAYFSAITLISGVFSLIVSKISARRSKKFPEGFFVLEPLYSLFQSLLTIVLLAVSLIKVSLKAYRYFVYGQGSLMNVEPVIPYEIVMVLLSLGLSYYYSRQNNKINHLSMMLFSEAKGTLVDGLMSLGIGIFAFILFFIKQSSPFGFLRYTGDFFITSLLIMLTIKMPFQVIKRAFNEICGGLLLDQDMQKWIENCLKKHLLEIVSIKSCLIYKIGMSFRIDVFIKGKAKLIDNEKLSRKKVLILKELSKKLEFVHLEFCLC</sequence>
<evidence type="ECO:0000313" key="8">
    <source>
        <dbReference type="Proteomes" id="UP001281024"/>
    </source>
</evidence>
<name>A0AAJ2P2P3_OENOE</name>